<evidence type="ECO:0000256" key="1">
    <source>
        <dbReference type="ARBA" id="ARBA00010923"/>
    </source>
</evidence>
<reference evidence="5 6" key="1">
    <citation type="submission" date="2021-03" db="EMBL/GenBank/DDBJ databases">
        <title>The first data on the complete genome of the tetrodotoxin-producing bacterium.</title>
        <authorList>
            <person name="Melnikova D.I."/>
            <person name="Nijland R."/>
            <person name="Magarlamov T.Y."/>
        </authorList>
    </citation>
    <scope>NUCLEOTIDE SEQUENCE [LARGE SCALE GENOMIC DNA]</scope>
    <source>
        <strain evidence="5 6">1839</strain>
    </source>
</reference>
<dbReference type="RefSeq" id="WP_214477221.1">
    <property type="nucleotide sequence ID" value="NZ_CP071709.1"/>
</dbReference>
<dbReference type="Pfam" id="PF01420">
    <property type="entry name" value="Methylase_S"/>
    <property type="match status" value="1"/>
</dbReference>
<dbReference type="Proteomes" id="UP000679247">
    <property type="component" value="Chromosome"/>
</dbReference>
<evidence type="ECO:0000256" key="3">
    <source>
        <dbReference type="ARBA" id="ARBA00023125"/>
    </source>
</evidence>
<evidence type="ECO:0000259" key="4">
    <source>
        <dbReference type="Pfam" id="PF01420"/>
    </source>
</evidence>
<evidence type="ECO:0000256" key="2">
    <source>
        <dbReference type="ARBA" id="ARBA00022747"/>
    </source>
</evidence>
<dbReference type="PANTHER" id="PTHR30408:SF13">
    <property type="entry name" value="TYPE I RESTRICTION ENZYME HINDI SPECIFICITY SUBUNIT"/>
    <property type="match status" value="1"/>
</dbReference>
<feature type="domain" description="Type I restriction modification DNA specificity" evidence="4">
    <location>
        <begin position="214"/>
        <end position="397"/>
    </location>
</feature>
<dbReference type="InterPro" id="IPR000055">
    <property type="entry name" value="Restrct_endonuc_typeI_TRD"/>
</dbReference>
<dbReference type="PANTHER" id="PTHR30408">
    <property type="entry name" value="TYPE-1 RESTRICTION ENZYME ECOKI SPECIFICITY PROTEIN"/>
    <property type="match status" value="1"/>
</dbReference>
<organism evidence="5 6">
    <name type="scientific">Cytobacillus gottheilii</name>
    <dbReference type="NCBI Taxonomy" id="859144"/>
    <lineage>
        <taxon>Bacteria</taxon>
        <taxon>Bacillati</taxon>
        <taxon>Bacillota</taxon>
        <taxon>Bacilli</taxon>
        <taxon>Bacillales</taxon>
        <taxon>Bacillaceae</taxon>
        <taxon>Cytobacillus</taxon>
    </lineage>
</organism>
<gene>
    <name evidence="5" type="ORF">J1899_02185</name>
</gene>
<dbReference type="GO" id="GO:0004519">
    <property type="term" value="F:endonuclease activity"/>
    <property type="evidence" value="ECO:0007669"/>
    <property type="project" value="UniProtKB-KW"/>
</dbReference>
<dbReference type="Gene3D" id="3.90.220.20">
    <property type="entry name" value="DNA methylase specificity domains"/>
    <property type="match status" value="2"/>
</dbReference>
<evidence type="ECO:0000313" key="5">
    <source>
        <dbReference type="EMBL" id="QVY61948.1"/>
    </source>
</evidence>
<keyword evidence="5" id="KW-0255">Endonuclease</keyword>
<accession>A0ABX8FC47</accession>
<keyword evidence="5" id="KW-0540">Nuclease</keyword>
<keyword evidence="3" id="KW-0238">DNA-binding</keyword>
<sequence>MKSDHKRIGDFIRKVNDRNTELNVTNLMGINIDKFFMPSVANTVGTDMSKYRIVKRGQFACNRMHVGRDKRLPVALSKEEDIIVSPAYDVFEIINHEVLNPDYLMMWFLREEFDRNAWFFTDADVRGGLRWDDFCNIRIPVPSISKQKEIFKDYEILLNRVDLNNSIIRALEETAQAIFRQWFVDFDFPNETGMPYKSNGGEVKYDDELGKELPINWRKGTLNEIADIIDGDRGKNYPSQEDLKESDFCLFLNAGNVSKTGFNFSETAFISKEKDASLRKGKLVRNDVVITSRGTVGNVAFYSDNIPFNDIRINSGMLILRGKENAIFIYSLLRNKEMKKVIENYLSGSAQPQLPIKDLIKIPIVIPPNELLVEFSKIGIKIQSQIDLLNIKNLKIEELKGILLSKMATVEG</sequence>
<keyword evidence="6" id="KW-1185">Reference proteome</keyword>
<comment type="similarity">
    <text evidence="1">Belongs to the type-I restriction system S methylase family.</text>
</comment>
<proteinExistence type="inferred from homology"/>
<keyword evidence="2" id="KW-0680">Restriction system</keyword>
<evidence type="ECO:0000313" key="6">
    <source>
        <dbReference type="Proteomes" id="UP000679247"/>
    </source>
</evidence>
<name>A0ABX8FC47_9BACI</name>
<keyword evidence="5" id="KW-0378">Hydrolase</keyword>
<protein>
    <submittedName>
        <fullName evidence="5">Restriction endonuclease subunit S</fullName>
    </submittedName>
</protein>
<dbReference type="InterPro" id="IPR044946">
    <property type="entry name" value="Restrct_endonuc_typeI_TRD_sf"/>
</dbReference>
<dbReference type="SUPFAM" id="SSF116734">
    <property type="entry name" value="DNA methylase specificity domain"/>
    <property type="match status" value="2"/>
</dbReference>
<dbReference type="EMBL" id="CP071709">
    <property type="protein sequence ID" value="QVY61948.1"/>
    <property type="molecule type" value="Genomic_DNA"/>
</dbReference>
<dbReference type="InterPro" id="IPR052021">
    <property type="entry name" value="Type-I_RS_S_subunit"/>
</dbReference>